<dbReference type="Proteomes" id="UP000283087">
    <property type="component" value="Unassembled WGS sequence"/>
</dbReference>
<dbReference type="SUPFAM" id="SSF54197">
    <property type="entry name" value="HIT-like"/>
    <property type="match status" value="1"/>
</dbReference>
<dbReference type="InterPro" id="IPR043171">
    <property type="entry name" value="Ap4A_phos1/2-like"/>
</dbReference>
<sequence>MANLWQQLQLTRQSALATGALQPIHTEIETVYETIDNATLTYQLRCLNSLEQKDSERRLKQAGSHKVDPFQPYDPDLFVADIGQHHIGLLNKFNVIDNHLLIVTREFEPQTDLLTIADLNAALIGLKAINGLVFFNGGANAGASQPHKHLQLVPLSPQALPLATPLSCFLAQPQPNPALPFRQVGMRLPNNLIDDTIIGAQWLHNAYLTLLDKLKIDQQHQVAKAYNLLLCREWLMLVPRQRESFAGISFNALAFSGTLLVKNSDQAQALKAAGISQALRSVTE</sequence>
<keyword evidence="5" id="KW-1185">Reference proteome</keyword>
<gene>
    <name evidence="4" type="ORF">EH243_15330</name>
</gene>
<dbReference type="InterPro" id="IPR019200">
    <property type="entry name" value="ATP_adenylylTrfase_C"/>
</dbReference>
<reference evidence="4 5" key="1">
    <citation type="submission" date="2018-11" db="EMBL/GenBank/DDBJ databases">
        <title>The draft genome sequence of Amphritea opalescens ANRC-JH13T.</title>
        <authorList>
            <person name="Fang Z."/>
            <person name="Zhang Y."/>
            <person name="Han X."/>
        </authorList>
    </citation>
    <scope>NUCLEOTIDE SEQUENCE [LARGE SCALE GENOMIC DNA]</scope>
    <source>
        <strain evidence="4 5">ANRC-JH13</strain>
    </source>
</reference>
<keyword evidence="4" id="KW-0378">Hydrolase</keyword>
<evidence type="ECO:0000256" key="1">
    <source>
        <dbReference type="PIRSR" id="PIRSR000846-1"/>
    </source>
</evidence>
<organism evidence="4 5">
    <name type="scientific">Amphritea opalescens</name>
    <dbReference type="NCBI Taxonomy" id="2490544"/>
    <lineage>
        <taxon>Bacteria</taxon>
        <taxon>Pseudomonadati</taxon>
        <taxon>Pseudomonadota</taxon>
        <taxon>Gammaproteobacteria</taxon>
        <taxon>Oceanospirillales</taxon>
        <taxon>Oceanospirillaceae</taxon>
        <taxon>Amphritea</taxon>
    </lineage>
</organism>
<dbReference type="PANTHER" id="PTHR38420:SF1">
    <property type="entry name" value="PUTATIVE (AFU_ORTHOLOGUE AFUA_5G14690)-RELATED"/>
    <property type="match status" value="1"/>
</dbReference>
<dbReference type="Gene3D" id="3.30.428.70">
    <property type="match status" value="1"/>
</dbReference>
<feature type="active site" description="Nucleophile" evidence="1">
    <location>
        <position position="149"/>
    </location>
</feature>
<evidence type="ECO:0000259" key="3">
    <source>
        <dbReference type="Pfam" id="PF19327"/>
    </source>
</evidence>
<dbReference type="OrthoDB" id="421767at2"/>
<evidence type="ECO:0000313" key="4">
    <source>
        <dbReference type="EMBL" id="RTE64752.1"/>
    </source>
</evidence>
<evidence type="ECO:0000313" key="5">
    <source>
        <dbReference type="Proteomes" id="UP000283087"/>
    </source>
</evidence>
<protein>
    <submittedName>
        <fullName evidence="4">Diadenosine tetraphosphate hydrolase</fullName>
    </submittedName>
</protein>
<dbReference type="AlphaFoldDB" id="A0A430KMQ5"/>
<evidence type="ECO:0000259" key="2">
    <source>
        <dbReference type="Pfam" id="PF09830"/>
    </source>
</evidence>
<dbReference type="PANTHER" id="PTHR38420">
    <property type="entry name" value="AP-4-A PHOSPHORYLASE II"/>
    <property type="match status" value="1"/>
</dbReference>
<accession>A0A430KMQ5</accession>
<dbReference type="Pfam" id="PF09830">
    <property type="entry name" value="ATP_transf"/>
    <property type="match status" value="1"/>
</dbReference>
<name>A0A430KMQ5_9GAMM</name>
<feature type="domain" description="Ap4A phosphorylase 1/2 N-terminal" evidence="3">
    <location>
        <begin position="3"/>
        <end position="170"/>
    </location>
</feature>
<dbReference type="GO" id="GO:0003877">
    <property type="term" value="F:ATP:ADP adenylyltransferase activity"/>
    <property type="evidence" value="ECO:0007669"/>
    <property type="project" value="InterPro"/>
</dbReference>
<dbReference type="GO" id="GO:0009117">
    <property type="term" value="P:nucleotide metabolic process"/>
    <property type="evidence" value="ECO:0007669"/>
    <property type="project" value="InterPro"/>
</dbReference>
<dbReference type="EMBL" id="RQXW01000017">
    <property type="protein sequence ID" value="RTE64752.1"/>
    <property type="molecule type" value="Genomic_DNA"/>
</dbReference>
<dbReference type="GO" id="GO:0005524">
    <property type="term" value="F:ATP binding"/>
    <property type="evidence" value="ECO:0007669"/>
    <property type="project" value="InterPro"/>
</dbReference>
<dbReference type="Pfam" id="PF19327">
    <property type="entry name" value="Ap4A_phos_N"/>
    <property type="match status" value="1"/>
</dbReference>
<dbReference type="InterPro" id="IPR045759">
    <property type="entry name" value="Ap4A_phos1/2_N"/>
</dbReference>
<dbReference type="RefSeq" id="WP_126159544.1">
    <property type="nucleotide sequence ID" value="NZ_RQXW01000017.1"/>
</dbReference>
<feature type="domain" description="ATP adenylyltransferase C-terminal" evidence="2">
    <location>
        <begin position="177"/>
        <end position="282"/>
    </location>
</feature>
<dbReference type="GO" id="GO:0016787">
    <property type="term" value="F:hydrolase activity"/>
    <property type="evidence" value="ECO:0007669"/>
    <property type="project" value="UniProtKB-KW"/>
</dbReference>
<comment type="caution">
    <text evidence="4">The sequence shown here is derived from an EMBL/GenBank/DDBJ whole genome shotgun (WGS) entry which is preliminary data.</text>
</comment>
<dbReference type="PIRSF" id="PIRSF000846">
    <property type="entry name" value="ATP_adenylyltr"/>
    <property type="match status" value="1"/>
</dbReference>
<proteinExistence type="predicted"/>
<dbReference type="InterPro" id="IPR036265">
    <property type="entry name" value="HIT-like_sf"/>
</dbReference>
<dbReference type="InterPro" id="IPR009163">
    <property type="entry name" value="Ap4A_phos1/2"/>
</dbReference>